<sequence length="273" mass="26510" precursor="true">MGRQPEHMKRVTGRVAAVGGAAALAAAALTVFAPAAGAGTASVGYGSCTSSNPALAAPPPNYTSQVTLTPQGSSFQAGKAITITWHYSISTAPGPVGIPVAKVATAKAKIVIAGAASSTVTTGSSANFPPEPVTPGKTFQIPDMTATFTPSAAGTYTLTPGDNEQDVAQFGVVVKCKASASGPAATITVGPASGGGGATSTTSSPSTGTSSTGTPSTSAPSTSVDSSPSTSSTDGVLPHTGFDGRWLAGGVVLAAALGAGSLYATRRRRGTHD</sequence>
<gene>
    <name evidence="4" type="ordered locus">Caci_8825</name>
</gene>
<feature type="chain" id="PRO_5038396871" evidence="3">
    <location>
        <begin position="39"/>
        <end position="273"/>
    </location>
</feature>
<keyword evidence="5" id="KW-1185">Reference proteome</keyword>
<feature type="transmembrane region" description="Helical" evidence="2">
    <location>
        <begin position="246"/>
        <end position="265"/>
    </location>
</feature>
<feature type="region of interest" description="Disordered" evidence="1">
    <location>
        <begin position="184"/>
        <end position="236"/>
    </location>
</feature>
<keyword evidence="2" id="KW-0472">Membrane</keyword>
<dbReference type="RefSeq" id="WP_015797362.1">
    <property type="nucleotide sequence ID" value="NC_013131.1"/>
</dbReference>
<feature type="compositionally biased region" description="Low complexity" evidence="1">
    <location>
        <begin position="199"/>
        <end position="236"/>
    </location>
</feature>
<dbReference type="STRING" id="479433.Caci_8825"/>
<protein>
    <submittedName>
        <fullName evidence="4">LPXTG-motif cell wall anchor domain protein</fullName>
    </submittedName>
</protein>
<accession>C7Q2A1</accession>
<dbReference type="HOGENOM" id="CLU_1018171_0_0_11"/>
<evidence type="ECO:0000256" key="3">
    <source>
        <dbReference type="SAM" id="SignalP"/>
    </source>
</evidence>
<name>C7Q2A1_CATAD</name>
<dbReference type="KEGG" id="cai:Caci_8825"/>
<evidence type="ECO:0000313" key="5">
    <source>
        <dbReference type="Proteomes" id="UP000000851"/>
    </source>
</evidence>
<keyword evidence="2" id="KW-1133">Transmembrane helix</keyword>
<keyword evidence="2" id="KW-0812">Transmembrane</keyword>
<reference evidence="4 5" key="1">
    <citation type="journal article" date="2009" name="Stand. Genomic Sci.">
        <title>Complete genome sequence of Catenulispora acidiphila type strain (ID 139908).</title>
        <authorList>
            <person name="Copeland A."/>
            <person name="Lapidus A."/>
            <person name="Glavina Del Rio T."/>
            <person name="Nolan M."/>
            <person name="Lucas S."/>
            <person name="Chen F."/>
            <person name="Tice H."/>
            <person name="Cheng J.F."/>
            <person name="Bruce D."/>
            <person name="Goodwin L."/>
            <person name="Pitluck S."/>
            <person name="Mikhailova N."/>
            <person name="Pati A."/>
            <person name="Ivanova N."/>
            <person name="Mavromatis K."/>
            <person name="Chen A."/>
            <person name="Palaniappan K."/>
            <person name="Chain P."/>
            <person name="Land M."/>
            <person name="Hauser L."/>
            <person name="Chang Y.J."/>
            <person name="Jeffries C.D."/>
            <person name="Chertkov O."/>
            <person name="Brettin T."/>
            <person name="Detter J.C."/>
            <person name="Han C."/>
            <person name="Ali Z."/>
            <person name="Tindall B.J."/>
            <person name="Goker M."/>
            <person name="Bristow J."/>
            <person name="Eisen J.A."/>
            <person name="Markowitz V."/>
            <person name="Hugenholtz P."/>
            <person name="Kyrpides N.C."/>
            <person name="Klenk H.P."/>
        </authorList>
    </citation>
    <scope>NUCLEOTIDE SEQUENCE [LARGE SCALE GENOMIC DNA]</scope>
    <source>
        <strain evidence="5">DSM 44928 / JCM 14897 / NBRC 102108 / NRRL B-24433 / ID139908</strain>
    </source>
</reference>
<dbReference type="InParanoid" id="C7Q2A1"/>
<proteinExistence type="predicted"/>
<keyword evidence="3" id="KW-0732">Signal</keyword>
<dbReference type="Proteomes" id="UP000000851">
    <property type="component" value="Chromosome"/>
</dbReference>
<evidence type="ECO:0000313" key="4">
    <source>
        <dbReference type="EMBL" id="ACU77638.1"/>
    </source>
</evidence>
<feature type="signal peptide" evidence="3">
    <location>
        <begin position="1"/>
        <end position="38"/>
    </location>
</feature>
<organism evidence="4 5">
    <name type="scientific">Catenulispora acidiphila (strain DSM 44928 / JCM 14897 / NBRC 102108 / NRRL B-24433 / ID139908)</name>
    <dbReference type="NCBI Taxonomy" id="479433"/>
    <lineage>
        <taxon>Bacteria</taxon>
        <taxon>Bacillati</taxon>
        <taxon>Actinomycetota</taxon>
        <taxon>Actinomycetes</taxon>
        <taxon>Catenulisporales</taxon>
        <taxon>Catenulisporaceae</taxon>
        <taxon>Catenulispora</taxon>
    </lineage>
</organism>
<evidence type="ECO:0000256" key="1">
    <source>
        <dbReference type="SAM" id="MobiDB-lite"/>
    </source>
</evidence>
<dbReference type="AlphaFoldDB" id="C7Q2A1"/>
<dbReference type="EMBL" id="CP001700">
    <property type="protein sequence ID" value="ACU77638.1"/>
    <property type="molecule type" value="Genomic_DNA"/>
</dbReference>
<evidence type="ECO:0000256" key="2">
    <source>
        <dbReference type="SAM" id="Phobius"/>
    </source>
</evidence>